<gene>
    <name evidence="2" type="ORF">ACFQE6_09710</name>
</gene>
<comment type="caution">
    <text evidence="2">The sequence shown here is derived from an EMBL/GenBank/DDBJ whole genome shotgun (WGS) entry which is preliminary data.</text>
</comment>
<keyword evidence="1" id="KW-0472">Membrane</keyword>
<keyword evidence="1" id="KW-0812">Transmembrane</keyword>
<organism evidence="2 3">
    <name type="scientific">Natrinema soli</name>
    <dbReference type="NCBI Taxonomy" id="1930624"/>
    <lineage>
        <taxon>Archaea</taxon>
        <taxon>Methanobacteriati</taxon>
        <taxon>Methanobacteriota</taxon>
        <taxon>Stenosarchaea group</taxon>
        <taxon>Halobacteria</taxon>
        <taxon>Halobacteriales</taxon>
        <taxon>Natrialbaceae</taxon>
        <taxon>Natrinema</taxon>
    </lineage>
</organism>
<dbReference type="Proteomes" id="UP001596383">
    <property type="component" value="Unassembled WGS sequence"/>
</dbReference>
<evidence type="ECO:0000256" key="1">
    <source>
        <dbReference type="SAM" id="Phobius"/>
    </source>
</evidence>
<dbReference type="EMBL" id="JBHSWV010000136">
    <property type="protein sequence ID" value="MFC6765264.1"/>
    <property type="molecule type" value="Genomic_DNA"/>
</dbReference>
<feature type="transmembrane region" description="Helical" evidence="1">
    <location>
        <begin position="30"/>
        <end position="47"/>
    </location>
</feature>
<evidence type="ECO:0000313" key="2">
    <source>
        <dbReference type="EMBL" id="MFC6765264.1"/>
    </source>
</evidence>
<dbReference type="AlphaFoldDB" id="A0ABD5SJQ0"/>
<proteinExistence type="predicted"/>
<dbReference type="RefSeq" id="WP_273738297.1">
    <property type="nucleotide sequence ID" value="NZ_JAQIVI010000136.1"/>
</dbReference>
<protein>
    <submittedName>
        <fullName evidence="2">Uncharacterized protein</fullName>
    </submittedName>
</protein>
<sequence>MLDAVAELLLDLGFDWFVDRDDDRTTAEQLCLFLGVVFALLAIALAALSGPSYGLATGIIAVALLVYGR</sequence>
<feature type="transmembrane region" description="Helical" evidence="1">
    <location>
        <begin position="53"/>
        <end position="68"/>
    </location>
</feature>
<keyword evidence="1" id="KW-1133">Transmembrane helix</keyword>
<reference evidence="2 3" key="1">
    <citation type="journal article" date="2019" name="Int. J. Syst. Evol. Microbiol.">
        <title>The Global Catalogue of Microorganisms (GCM) 10K type strain sequencing project: providing services to taxonomists for standard genome sequencing and annotation.</title>
        <authorList>
            <consortium name="The Broad Institute Genomics Platform"/>
            <consortium name="The Broad Institute Genome Sequencing Center for Infectious Disease"/>
            <person name="Wu L."/>
            <person name="Ma J."/>
        </authorList>
    </citation>
    <scope>NUCLEOTIDE SEQUENCE [LARGE SCALE GENOMIC DNA]</scope>
    <source>
        <strain evidence="2 3">LMG 29247</strain>
    </source>
</reference>
<accession>A0ABD5SJQ0</accession>
<name>A0ABD5SJQ0_9EURY</name>
<keyword evidence="3" id="KW-1185">Reference proteome</keyword>
<evidence type="ECO:0000313" key="3">
    <source>
        <dbReference type="Proteomes" id="UP001596383"/>
    </source>
</evidence>